<dbReference type="EMBL" id="FNGU01000005">
    <property type="protein sequence ID" value="SDM31835.1"/>
    <property type="molecule type" value="Genomic_DNA"/>
</dbReference>
<protein>
    <submittedName>
        <fullName evidence="5">Iron(III) transport system substrate-binding protein</fullName>
    </submittedName>
</protein>
<dbReference type="PANTHER" id="PTHR30006:SF15">
    <property type="entry name" value="IRON-UTILIZATION PERIPLASMIC PROTEIN"/>
    <property type="match status" value="1"/>
</dbReference>
<evidence type="ECO:0000256" key="3">
    <source>
        <dbReference type="PIRSR" id="PIRSR002825-1"/>
    </source>
</evidence>
<evidence type="ECO:0000313" key="5">
    <source>
        <dbReference type="EMBL" id="SDM31835.1"/>
    </source>
</evidence>
<keyword evidence="3" id="KW-0408">Iron</keyword>
<dbReference type="CDD" id="cd13542">
    <property type="entry name" value="PBP2_FutA1_ilke"/>
    <property type="match status" value="1"/>
</dbReference>
<dbReference type="Pfam" id="PF13343">
    <property type="entry name" value="SBP_bac_6"/>
    <property type="match status" value="1"/>
</dbReference>
<evidence type="ECO:0000313" key="6">
    <source>
        <dbReference type="Proteomes" id="UP000182146"/>
    </source>
</evidence>
<evidence type="ECO:0000256" key="2">
    <source>
        <dbReference type="ARBA" id="ARBA00022729"/>
    </source>
</evidence>
<organism evidence="5 6">
    <name type="scientific">Geoalkalibacter ferrihydriticus</name>
    <dbReference type="NCBI Taxonomy" id="392333"/>
    <lineage>
        <taxon>Bacteria</taxon>
        <taxon>Pseudomonadati</taxon>
        <taxon>Thermodesulfobacteriota</taxon>
        <taxon>Desulfuromonadia</taxon>
        <taxon>Desulfuromonadales</taxon>
        <taxon>Geoalkalibacteraceae</taxon>
        <taxon>Geoalkalibacter</taxon>
    </lineage>
</organism>
<dbReference type="Gene3D" id="3.40.190.10">
    <property type="entry name" value="Periplasmic binding protein-like II"/>
    <property type="match status" value="2"/>
</dbReference>
<keyword evidence="2 4" id="KW-0732">Signal</keyword>
<feature type="signal peptide" evidence="4">
    <location>
        <begin position="1"/>
        <end position="26"/>
    </location>
</feature>
<accession>A0A1G9SAM7</accession>
<keyword evidence="3" id="KW-0479">Metal-binding</keyword>
<evidence type="ECO:0000256" key="4">
    <source>
        <dbReference type="SAM" id="SignalP"/>
    </source>
</evidence>
<feature type="chain" id="PRO_5010285216" evidence="4">
    <location>
        <begin position="27"/>
        <end position="336"/>
    </location>
</feature>
<dbReference type="AlphaFoldDB" id="A0A1G9SAM7"/>
<comment type="similarity">
    <text evidence="1">Belongs to the bacterial solute-binding protein 1 family.</text>
</comment>
<dbReference type="InterPro" id="IPR026045">
    <property type="entry name" value="Ferric-bd"/>
</dbReference>
<proteinExistence type="inferred from homology"/>
<dbReference type="RefSeq" id="WP_082047876.1">
    <property type="nucleotide sequence ID" value="NZ_FNGU01000005.1"/>
</dbReference>
<name>A0A1G9SAM7_9BACT</name>
<feature type="binding site" evidence="3">
    <location>
        <position position="223"/>
    </location>
    <ligand>
        <name>Fe cation</name>
        <dbReference type="ChEBI" id="CHEBI:24875"/>
    </ligand>
</feature>
<feature type="binding site" evidence="3">
    <location>
        <position position="224"/>
    </location>
    <ligand>
        <name>Fe cation</name>
        <dbReference type="ChEBI" id="CHEBI:24875"/>
    </ligand>
</feature>
<dbReference type="Proteomes" id="UP000182146">
    <property type="component" value="Unassembled WGS sequence"/>
</dbReference>
<sequence>MTKFRFALSFLLLALFALPWTSLAQAQEVVVYSARNEHLIRPLFEAYTQETGVKVSFLTDKEGPLLQRLKAEGRNTRADLLVTVDAGNLWHAAEEGLLQPVDSAVLAANVPEHLRDPQNQWFGLSLRARTIVYSPERVNPEELSTYAALGEPQWKDRLLLRTSQKVYNQSLVAMLIAERGVEETERIVRSWVDNLAAPPFANDNAVMEAIAAGQGDVGIVNTYYLGRLLKSKPDLPVALFWADQDGSGVHVNVSGAGVTRHARNAEGAIKLLEWLSSEAAQNLFADANMEYPVNPQVTSHPDVAAWGPFKQNPINVSRAGELQTQAIMLMDRAGYR</sequence>
<reference evidence="5 6" key="1">
    <citation type="submission" date="2016-10" db="EMBL/GenBank/DDBJ databases">
        <authorList>
            <person name="de Groot N.N."/>
        </authorList>
    </citation>
    <scope>NUCLEOTIDE SEQUENCE [LARGE SCALE GENOMIC DNA]</scope>
    <source>
        <strain evidence="5 6">DSM 17813</strain>
    </source>
</reference>
<gene>
    <name evidence="5" type="ORF">SAMN05660860_02279</name>
</gene>
<dbReference type="PANTHER" id="PTHR30006">
    <property type="entry name" value="THIAMINE-BINDING PERIPLASMIC PROTEIN-RELATED"/>
    <property type="match status" value="1"/>
</dbReference>
<dbReference type="SUPFAM" id="SSF53850">
    <property type="entry name" value="Periplasmic binding protein-like II"/>
    <property type="match status" value="1"/>
</dbReference>
<dbReference type="STRING" id="392333.SAMN05660860_02279"/>
<dbReference type="GO" id="GO:0030288">
    <property type="term" value="C:outer membrane-bounded periplasmic space"/>
    <property type="evidence" value="ECO:0007669"/>
    <property type="project" value="TreeGrafter"/>
</dbReference>
<dbReference type="PIRSF" id="PIRSF002825">
    <property type="entry name" value="CfbpA"/>
    <property type="match status" value="1"/>
</dbReference>
<dbReference type="GO" id="GO:0046872">
    <property type="term" value="F:metal ion binding"/>
    <property type="evidence" value="ECO:0007669"/>
    <property type="project" value="UniProtKB-KW"/>
</dbReference>
<evidence type="ECO:0000256" key="1">
    <source>
        <dbReference type="ARBA" id="ARBA00008520"/>
    </source>
</evidence>